<name>A0ABN3P774_9MICO</name>
<dbReference type="Gene3D" id="3.40.50.300">
    <property type="entry name" value="P-loop containing nucleotide triphosphate hydrolases"/>
    <property type="match status" value="1"/>
</dbReference>
<dbReference type="InterPro" id="IPR027417">
    <property type="entry name" value="P-loop_NTPase"/>
</dbReference>
<dbReference type="PROSITE" id="PS50901">
    <property type="entry name" value="FTSK"/>
    <property type="match status" value="1"/>
</dbReference>
<dbReference type="RefSeq" id="WP_344226892.1">
    <property type="nucleotide sequence ID" value="NZ_BAAARI010000003.1"/>
</dbReference>
<evidence type="ECO:0000313" key="6">
    <source>
        <dbReference type="EMBL" id="GAA2570607.1"/>
    </source>
</evidence>
<dbReference type="SUPFAM" id="SSF52540">
    <property type="entry name" value="P-loop containing nucleoside triphosphate hydrolases"/>
    <property type="match status" value="1"/>
</dbReference>
<gene>
    <name evidence="6" type="ORF">GCM10009862_06750</name>
</gene>
<evidence type="ECO:0000256" key="2">
    <source>
        <dbReference type="ARBA" id="ARBA00022840"/>
    </source>
</evidence>
<dbReference type="PANTHER" id="PTHR22683:SF41">
    <property type="entry name" value="DNA TRANSLOCASE FTSK"/>
    <property type="match status" value="1"/>
</dbReference>
<reference evidence="6 7" key="1">
    <citation type="journal article" date="2019" name="Int. J. Syst. Evol. Microbiol.">
        <title>The Global Catalogue of Microorganisms (GCM) 10K type strain sequencing project: providing services to taxonomists for standard genome sequencing and annotation.</title>
        <authorList>
            <consortium name="The Broad Institute Genomics Platform"/>
            <consortium name="The Broad Institute Genome Sequencing Center for Infectious Disease"/>
            <person name="Wu L."/>
            <person name="Ma J."/>
        </authorList>
    </citation>
    <scope>NUCLEOTIDE SEQUENCE [LARGE SCALE GENOMIC DNA]</scope>
    <source>
        <strain evidence="6 7">JCM 16365</strain>
    </source>
</reference>
<comment type="caution">
    <text evidence="6">The sequence shown here is derived from an EMBL/GenBank/DDBJ whole genome shotgun (WGS) entry which is preliminary data.</text>
</comment>
<dbReference type="EMBL" id="BAAARI010000003">
    <property type="protein sequence ID" value="GAA2570607.1"/>
    <property type="molecule type" value="Genomic_DNA"/>
</dbReference>
<dbReference type="Pfam" id="PF01580">
    <property type="entry name" value="FtsK_SpoIIIE"/>
    <property type="match status" value="1"/>
</dbReference>
<dbReference type="InterPro" id="IPR002543">
    <property type="entry name" value="FtsK_dom"/>
</dbReference>
<evidence type="ECO:0000256" key="4">
    <source>
        <dbReference type="SAM" id="MobiDB-lite"/>
    </source>
</evidence>
<sequence length="521" mass="55860">MQKYAILTRFDVDDAGETARIGCLVRERDLHLLGVTRDGRGIVGDNPLEYGNARSMRVQKPGTAAALLAEVRAYAAQQGLDLVGWDSDTMTATFAVLTPTVRAIRARWASILNVQPHDFDIFAEYAKGEPRFERIVARIPSKAIAEDRRVGILAELAKAIPGYTSGWSIEENALTGRVDFTYGLPAALPQRVTVAEILPERVTPERWAFSAFGKNARGAVAGHDLSASPHVLIGGSTGTGKTVAITAMLASRLMHDHELVIADAVKGVDFEAFRPFARFIAETYDESLALMNWLLAEAQRRKAVLKAHRAVKWQDLDPAVREAEGIKPLTVCIDELGQLFSIIKPNAALPKEDPTRKAQEALATQKALLDAGTGEIARAYRFVGLYLVLATQKLLVSMLGANGSDLRSNAGNAVYLHRPGAAVERGDISLAFDSATDRVIDRIAALDDGVSPGLAVTIAETGDIDAIRVAYSPPAEVEALLHARGVPTVTPLNLSAQKAPAPSPAAPTAAPAEAPVPVAWR</sequence>
<protein>
    <recommendedName>
        <fullName evidence="5">FtsK domain-containing protein</fullName>
    </recommendedName>
</protein>
<evidence type="ECO:0000256" key="3">
    <source>
        <dbReference type="PROSITE-ProRule" id="PRU00289"/>
    </source>
</evidence>
<evidence type="ECO:0000259" key="5">
    <source>
        <dbReference type="PROSITE" id="PS50901"/>
    </source>
</evidence>
<dbReference type="PANTHER" id="PTHR22683">
    <property type="entry name" value="SPORULATION PROTEIN RELATED"/>
    <property type="match status" value="1"/>
</dbReference>
<keyword evidence="2 3" id="KW-0067">ATP-binding</keyword>
<keyword evidence="7" id="KW-1185">Reference proteome</keyword>
<accession>A0ABN3P774</accession>
<evidence type="ECO:0000256" key="1">
    <source>
        <dbReference type="ARBA" id="ARBA00022741"/>
    </source>
</evidence>
<keyword evidence="1 3" id="KW-0547">Nucleotide-binding</keyword>
<feature type="binding site" evidence="3">
    <location>
        <begin position="235"/>
        <end position="242"/>
    </location>
    <ligand>
        <name>ATP</name>
        <dbReference type="ChEBI" id="CHEBI:30616"/>
    </ligand>
</feature>
<evidence type="ECO:0000313" key="7">
    <source>
        <dbReference type="Proteomes" id="UP001500274"/>
    </source>
</evidence>
<feature type="compositionally biased region" description="Low complexity" evidence="4">
    <location>
        <begin position="506"/>
        <end position="521"/>
    </location>
</feature>
<feature type="region of interest" description="Disordered" evidence="4">
    <location>
        <begin position="494"/>
        <end position="521"/>
    </location>
</feature>
<dbReference type="InterPro" id="IPR050206">
    <property type="entry name" value="FtsK/SpoIIIE/SftA"/>
</dbReference>
<organism evidence="6 7">
    <name type="scientific">Microbacterium binotii</name>
    <dbReference type="NCBI Taxonomy" id="462710"/>
    <lineage>
        <taxon>Bacteria</taxon>
        <taxon>Bacillati</taxon>
        <taxon>Actinomycetota</taxon>
        <taxon>Actinomycetes</taxon>
        <taxon>Micrococcales</taxon>
        <taxon>Microbacteriaceae</taxon>
        <taxon>Microbacterium</taxon>
    </lineage>
</organism>
<proteinExistence type="predicted"/>
<feature type="domain" description="FtsK" evidence="5">
    <location>
        <begin position="217"/>
        <end position="425"/>
    </location>
</feature>
<dbReference type="Proteomes" id="UP001500274">
    <property type="component" value="Unassembled WGS sequence"/>
</dbReference>